<accession>A0A9X2ENE1</accession>
<gene>
    <name evidence="1" type="ORF">MO867_10705</name>
</gene>
<reference evidence="1" key="1">
    <citation type="journal article" date="2022" name="Arch. Microbiol.">
        <title>Microbulbifer okhotskensis sp. nov., isolated from a deep bottom sediment of the Okhotsk Sea.</title>
        <authorList>
            <person name="Romanenko L."/>
            <person name="Kurilenko V."/>
            <person name="Otstavnykh N."/>
            <person name="Velansky P."/>
            <person name="Isaeva M."/>
            <person name="Mikhailov V."/>
        </authorList>
    </citation>
    <scope>NUCLEOTIDE SEQUENCE</scope>
    <source>
        <strain evidence="1">OS29</strain>
    </source>
</reference>
<proteinExistence type="predicted"/>
<comment type="caution">
    <text evidence="1">The sequence shown here is derived from an EMBL/GenBank/DDBJ whole genome shotgun (WGS) entry which is preliminary data.</text>
</comment>
<sequence>MRSSTALYQLKKYLELFLKNNLVKITGYSKTGVMDYQFGAYTQSQSGEGLPNESFTFDPMGIFIGDPITAKVHNIRMIDREEAFSIDRIEPCQMRSGADIMVTGQLSDCCFCIGGHNANMPVVAHIRPRAKEGLNGLSTHNALINGGKFWVFGKIQRSFGQSSLKPYHHTYTDFASIVGVRVNSQWQIFAQHVNPPQRPNPSRYPNFVMCI</sequence>
<keyword evidence="2" id="KW-1185">Reference proteome</keyword>
<dbReference type="EMBL" id="JALBWM010000039">
    <property type="protein sequence ID" value="MCO1334810.1"/>
    <property type="molecule type" value="Genomic_DNA"/>
</dbReference>
<dbReference type="RefSeq" id="WP_252466473.1">
    <property type="nucleotide sequence ID" value="NZ_JALBWM010000039.1"/>
</dbReference>
<organism evidence="1 2">
    <name type="scientific">Microbulbifer okhotskensis</name>
    <dbReference type="NCBI Taxonomy" id="2926617"/>
    <lineage>
        <taxon>Bacteria</taxon>
        <taxon>Pseudomonadati</taxon>
        <taxon>Pseudomonadota</taxon>
        <taxon>Gammaproteobacteria</taxon>
        <taxon>Cellvibrionales</taxon>
        <taxon>Microbulbiferaceae</taxon>
        <taxon>Microbulbifer</taxon>
    </lineage>
</organism>
<dbReference type="Proteomes" id="UP001139028">
    <property type="component" value="Unassembled WGS sequence"/>
</dbReference>
<dbReference type="AlphaFoldDB" id="A0A9X2ENE1"/>
<evidence type="ECO:0000313" key="2">
    <source>
        <dbReference type="Proteomes" id="UP001139028"/>
    </source>
</evidence>
<name>A0A9X2ENE1_9GAMM</name>
<protein>
    <submittedName>
        <fullName evidence="1">Uncharacterized protein</fullName>
    </submittedName>
</protein>
<evidence type="ECO:0000313" key="1">
    <source>
        <dbReference type="EMBL" id="MCO1334810.1"/>
    </source>
</evidence>